<dbReference type="Proteomes" id="UP000199400">
    <property type="component" value="Unassembled WGS sequence"/>
</dbReference>
<proteinExistence type="predicted"/>
<dbReference type="OrthoDB" id="5518495at2"/>
<evidence type="ECO:0000313" key="1">
    <source>
        <dbReference type="EMBL" id="SFD75431.1"/>
    </source>
</evidence>
<accession>A0A1I1UX98</accession>
<dbReference type="EMBL" id="FOMX01000004">
    <property type="protein sequence ID" value="SFD75431.1"/>
    <property type="molecule type" value="Genomic_DNA"/>
</dbReference>
<name>A0A1I1UX98_9BACT</name>
<dbReference type="RefSeq" id="WP_143140286.1">
    <property type="nucleotide sequence ID" value="NZ_FOMX01000004.1"/>
</dbReference>
<keyword evidence="2" id="KW-1185">Reference proteome</keyword>
<evidence type="ECO:0000313" key="2">
    <source>
        <dbReference type="Proteomes" id="UP000199400"/>
    </source>
</evidence>
<dbReference type="STRING" id="54.SAMN02745121_01379"/>
<protein>
    <submittedName>
        <fullName evidence="1">Uncharacterized protein</fullName>
    </submittedName>
</protein>
<organism evidence="1 2">
    <name type="scientific">Nannocystis exedens</name>
    <dbReference type="NCBI Taxonomy" id="54"/>
    <lineage>
        <taxon>Bacteria</taxon>
        <taxon>Pseudomonadati</taxon>
        <taxon>Myxococcota</taxon>
        <taxon>Polyangia</taxon>
        <taxon>Nannocystales</taxon>
        <taxon>Nannocystaceae</taxon>
        <taxon>Nannocystis</taxon>
    </lineage>
</organism>
<gene>
    <name evidence="1" type="ORF">SAMN02745121_01379</name>
</gene>
<reference evidence="2" key="1">
    <citation type="submission" date="2016-10" db="EMBL/GenBank/DDBJ databases">
        <authorList>
            <person name="Varghese N."/>
            <person name="Submissions S."/>
        </authorList>
    </citation>
    <scope>NUCLEOTIDE SEQUENCE [LARGE SCALE GENOMIC DNA]</scope>
    <source>
        <strain evidence="2">ATCC 25963</strain>
    </source>
</reference>
<dbReference type="AlphaFoldDB" id="A0A1I1UX98"/>
<sequence>MDGRLRRVVEWSKGQGPSAMYVAEVDGERWTIRLGDFPDESLYALAIDGVEVLRFDDWPPLWTRPA</sequence>